<accession>A0A5J9SY00</accession>
<name>A0A5J9SY00_9POAL</name>
<evidence type="ECO:0000313" key="3">
    <source>
        <dbReference type="Proteomes" id="UP000324897"/>
    </source>
</evidence>
<evidence type="ECO:0000313" key="2">
    <source>
        <dbReference type="EMBL" id="TVU03875.1"/>
    </source>
</evidence>
<organism evidence="2 3">
    <name type="scientific">Eragrostis curvula</name>
    <name type="common">weeping love grass</name>
    <dbReference type="NCBI Taxonomy" id="38414"/>
    <lineage>
        <taxon>Eukaryota</taxon>
        <taxon>Viridiplantae</taxon>
        <taxon>Streptophyta</taxon>
        <taxon>Embryophyta</taxon>
        <taxon>Tracheophyta</taxon>
        <taxon>Spermatophyta</taxon>
        <taxon>Magnoliopsida</taxon>
        <taxon>Liliopsida</taxon>
        <taxon>Poales</taxon>
        <taxon>Poaceae</taxon>
        <taxon>PACMAD clade</taxon>
        <taxon>Chloridoideae</taxon>
        <taxon>Eragrostideae</taxon>
        <taxon>Eragrostidinae</taxon>
        <taxon>Eragrostis</taxon>
    </lineage>
</organism>
<dbReference type="Proteomes" id="UP000324897">
    <property type="component" value="Unassembled WGS sequence"/>
</dbReference>
<evidence type="ECO:0000256" key="1">
    <source>
        <dbReference type="SAM" id="Coils"/>
    </source>
</evidence>
<gene>
    <name evidence="2" type="ORF">EJB05_50567</name>
</gene>
<dbReference type="EMBL" id="RWGY01000135">
    <property type="protein sequence ID" value="TVU03875.1"/>
    <property type="molecule type" value="Genomic_DNA"/>
</dbReference>
<reference evidence="2 3" key="1">
    <citation type="journal article" date="2019" name="Sci. Rep.">
        <title>A high-quality genome of Eragrostis curvula grass provides insights into Poaceae evolution and supports new strategies to enhance forage quality.</title>
        <authorList>
            <person name="Carballo J."/>
            <person name="Santos B.A.C.M."/>
            <person name="Zappacosta D."/>
            <person name="Garbus I."/>
            <person name="Selva J.P."/>
            <person name="Gallo C.A."/>
            <person name="Diaz A."/>
            <person name="Albertini E."/>
            <person name="Caccamo M."/>
            <person name="Echenique V."/>
        </authorList>
    </citation>
    <scope>NUCLEOTIDE SEQUENCE [LARGE SCALE GENOMIC DNA]</scope>
    <source>
        <strain evidence="3">cv. Victoria</strain>
        <tissue evidence="2">Leaf</tissue>
    </source>
</reference>
<dbReference type="AlphaFoldDB" id="A0A5J9SY00"/>
<proteinExistence type="predicted"/>
<comment type="caution">
    <text evidence="2">The sequence shown here is derived from an EMBL/GenBank/DDBJ whole genome shotgun (WGS) entry which is preliminary data.</text>
</comment>
<keyword evidence="3" id="KW-1185">Reference proteome</keyword>
<protein>
    <submittedName>
        <fullName evidence="2">Uncharacterized protein</fullName>
    </submittedName>
</protein>
<sequence length="156" mass="17838">MYILDDKACNPPRVSNQISESMAMRRSLFRRIPGSVFRSPSGNRMGSVDAMPRAVASRFMGSRSQDIHIPKNIAEAEELAAKMQESRKAMWEEIKLLREEFNNALKKANEEGRITKEFLRQERAELERSVDNFGNECVAGAIAFPMLLITWIKFRA</sequence>
<feature type="coiled-coil region" evidence="1">
    <location>
        <begin position="91"/>
        <end position="136"/>
    </location>
</feature>
<keyword evidence="1" id="KW-0175">Coiled coil</keyword>
<dbReference type="Gramene" id="TVU03875">
    <property type="protein sequence ID" value="TVU03875"/>
    <property type="gene ID" value="EJB05_50567"/>
</dbReference>